<evidence type="ECO:0000313" key="3">
    <source>
        <dbReference type="Proteomes" id="UP000199153"/>
    </source>
</evidence>
<dbReference type="STRING" id="287099.SAMN05660413_01079"/>
<evidence type="ECO:0000259" key="1">
    <source>
        <dbReference type="Pfam" id="PF19313"/>
    </source>
</evidence>
<dbReference type="OrthoDB" id="9786766at2"/>
<dbReference type="RefSeq" id="WP_093406857.1">
    <property type="nucleotide sequence ID" value="NZ_FOVL01000005.1"/>
</dbReference>
<dbReference type="InterPro" id="IPR045670">
    <property type="entry name" value="DUF5916"/>
</dbReference>
<proteinExistence type="predicted"/>
<organism evidence="2 3">
    <name type="scientific">Salegentibacter flavus</name>
    <dbReference type="NCBI Taxonomy" id="287099"/>
    <lineage>
        <taxon>Bacteria</taxon>
        <taxon>Pseudomonadati</taxon>
        <taxon>Bacteroidota</taxon>
        <taxon>Flavobacteriia</taxon>
        <taxon>Flavobacteriales</taxon>
        <taxon>Flavobacteriaceae</taxon>
        <taxon>Salegentibacter</taxon>
    </lineage>
</organism>
<dbReference type="SUPFAM" id="SSF49344">
    <property type="entry name" value="CBD9-like"/>
    <property type="match status" value="1"/>
</dbReference>
<dbReference type="CDD" id="cd09618">
    <property type="entry name" value="CBM9_like_2"/>
    <property type="match status" value="1"/>
</dbReference>
<dbReference type="Gene3D" id="2.60.40.1190">
    <property type="match status" value="1"/>
</dbReference>
<feature type="domain" description="DUF5916" evidence="1">
    <location>
        <begin position="235"/>
        <end position="812"/>
    </location>
</feature>
<gene>
    <name evidence="2" type="ORF">SAMN05660413_01079</name>
</gene>
<dbReference type="EMBL" id="FOVL01000005">
    <property type="protein sequence ID" value="SFN45017.1"/>
    <property type="molecule type" value="Genomic_DNA"/>
</dbReference>
<dbReference type="Proteomes" id="UP000199153">
    <property type="component" value="Unassembled WGS sequence"/>
</dbReference>
<dbReference type="AlphaFoldDB" id="A0A1I4Z4B5"/>
<sequence length="814" mass="94215">MSIRFFLLFFILFTPNIYSQSVEVDLKDRKTYEITRISDAPIIDGKLDDEVYQSLPIASDFLMFEPGDGDPIPEAYATDVKVAYNDEAIFIAAYMRSGEPEKTVKQFTQRDNVGLSEFFLVDINPYDDGENQTRFIVTTSGAIIDGKANGDNEDYTFNTVWEAEVSHDDTGWYAEIKIPYSALRFPKKKIQSWAIQFSRKITHRNETYSWNYIDKSIGKISQYTGLLTGIENIDPPIRLSLYPYASAEIQQYDDRSKTAFSAGLDVKYGINDAFTLDATLVPDFGQAAFDDVELNLTPFEQQFGENRAFFTEGTELFTKGNLFYSRRVGDAPTGYRSASANLRNNEVIVENPERADLLNAFKISGRTENNLGIGFFNAITSEMKAIFRDTITGDTRTRVTEPFANYNILVLDQQFNQNSSISLINTNVTREGHYRDANVSGFLFDIYNKANSFNFEGEAKMSQVNATDNTVAGFASKFSVNRTKGNFRYGVSHRFANETYDINDLGINFTNNYNNFFWSTSYQIFEPTERFNRYRIEVYGNHQRRYRPDMAVNTGVGGGFFAMTRERFAFGGNLDVNSKFRDFFEPRKEGMFINYNESIISQLWVSSDYRKTFAYDIRLRYGKYMNSPQEEYRLRLSPRVRFSDKFDVVYSFNYNLEKNRQSFVDFSDRDIIFGIRDMESIENSLKASYNFNTKQAINLSFRNFWSTAHFTEDAYSVLEGNGELAPRSYLIDQQNNPNRNFNIWNLDLSYSWTFAPGSQAILLYRNSIFNQDKLSLLNYRYSLENLFNQPIKQVLSLRIVYFIDYNNLYNIFES</sequence>
<keyword evidence="3" id="KW-1185">Reference proteome</keyword>
<evidence type="ECO:0000313" key="2">
    <source>
        <dbReference type="EMBL" id="SFN45017.1"/>
    </source>
</evidence>
<dbReference type="Pfam" id="PF19313">
    <property type="entry name" value="DUF5916"/>
    <property type="match status" value="1"/>
</dbReference>
<reference evidence="2 3" key="1">
    <citation type="submission" date="2016-10" db="EMBL/GenBank/DDBJ databases">
        <authorList>
            <person name="de Groot N.N."/>
        </authorList>
    </citation>
    <scope>NUCLEOTIDE SEQUENCE [LARGE SCALE GENOMIC DNA]</scope>
    <source>
        <strain evidence="2 3">DSM 17794</strain>
    </source>
</reference>
<accession>A0A1I4Z4B5</accession>
<name>A0A1I4Z4B5_9FLAO</name>
<protein>
    <recommendedName>
        <fullName evidence="1">DUF5916 domain-containing protein</fullName>
    </recommendedName>
</protein>